<reference evidence="6 9" key="2">
    <citation type="submission" date="2023-11" db="EMBL/GenBank/DDBJ databases">
        <title>Plant-associative lifestyle of Vibrio porteresiae and its evolutionary dynamics.</title>
        <authorList>
            <person name="Rameshkumar N."/>
            <person name="Kirti K."/>
        </authorList>
    </citation>
    <scope>NUCLEOTIDE SEQUENCE [LARGE SCALE GENOMIC DNA]</scope>
    <source>
        <strain evidence="6 9">MSSRF38</strain>
    </source>
</reference>
<sequence>MKVYQGSCLCGQVTYEVRGLSKNAAHCHCSMCRKFHGAAFGTLFTAEHVQWTSGQSLVKEYVAPNGTTRTFCSECGSSLGFRGKDVPQAQMEVAIATLDGDIDVTPDAHIYTRYKANWYVIEDNLSQFGEGREEG</sequence>
<dbReference type="Pfam" id="PF04828">
    <property type="entry name" value="GFA"/>
    <property type="match status" value="1"/>
</dbReference>
<evidence type="ECO:0000313" key="9">
    <source>
        <dbReference type="Proteomes" id="UP001283366"/>
    </source>
</evidence>
<dbReference type="PROSITE" id="PS51891">
    <property type="entry name" value="CENP_V_GFA"/>
    <property type="match status" value="1"/>
</dbReference>
<proteinExistence type="inferred from homology"/>
<gene>
    <name evidence="6" type="ORF">SBX37_16205</name>
    <name evidence="7" type="ORF">VIM7927_00011</name>
</gene>
<keyword evidence="2" id="KW-0479">Metal-binding</keyword>
<comment type="similarity">
    <text evidence="1">Belongs to the Gfa family.</text>
</comment>
<evidence type="ECO:0000313" key="8">
    <source>
        <dbReference type="Proteomes" id="UP000196125"/>
    </source>
</evidence>
<dbReference type="InterPro" id="IPR006913">
    <property type="entry name" value="CENP-V/GFA"/>
</dbReference>
<organism evidence="7 8">
    <name type="scientific">Vibrio mangrovi</name>
    <dbReference type="NCBI Taxonomy" id="474394"/>
    <lineage>
        <taxon>Bacteria</taxon>
        <taxon>Pseudomonadati</taxon>
        <taxon>Pseudomonadota</taxon>
        <taxon>Gammaproteobacteria</taxon>
        <taxon>Vibrionales</taxon>
        <taxon>Vibrionaceae</taxon>
        <taxon>Vibrio</taxon>
    </lineage>
</organism>
<dbReference type="GO" id="GO:0016846">
    <property type="term" value="F:carbon-sulfur lyase activity"/>
    <property type="evidence" value="ECO:0007669"/>
    <property type="project" value="InterPro"/>
</dbReference>
<evidence type="ECO:0000313" key="6">
    <source>
        <dbReference type="EMBL" id="MDW6004401.1"/>
    </source>
</evidence>
<name>A0A1Y6IMB3_9VIBR</name>
<dbReference type="Gene3D" id="3.90.1590.10">
    <property type="entry name" value="glutathione-dependent formaldehyde- activating enzyme (gfa)"/>
    <property type="match status" value="1"/>
</dbReference>
<evidence type="ECO:0000256" key="4">
    <source>
        <dbReference type="ARBA" id="ARBA00023239"/>
    </source>
</evidence>
<feature type="domain" description="CENP-V/GFA" evidence="5">
    <location>
        <begin position="4"/>
        <end position="120"/>
    </location>
</feature>
<dbReference type="EMBL" id="JAWRCO010000001">
    <property type="protein sequence ID" value="MDW6004401.1"/>
    <property type="molecule type" value="Genomic_DNA"/>
</dbReference>
<protein>
    <submittedName>
        <fullName evidence="6">GFA family protein</fullName>
    </submittedName>
    <submittedName>
        <fullName evidence="7">Glutathione-dependent formaldehyde-activating enzyme</fullName>
    </submittedName>
</protein>
<evidence type="ECO:0000313" key="7">
    <source>
        <dbReference type="EMBL" id="SMR98799.1"/>
    </source>
</evidence>
<keyword evidence="9" id="KW-1185">Reference proteome</keyword>
<dbReference type="AlphaFoldDB" id="A0A1Y6IMB3"/>
<evidence type="ECO:0000256" key="1">
    <source>
        <dbReference type="ARBA" id="ARBA00005495"/>
    </source>
</evidence>
<accession>A0A1Y6IMB3</accession>
<dbReference type="InterPro" id="IPR011057">
    <property type="entry name" value="Mss4-like_sf"/>
</dbReference>
<keyword evidence="3" id="KW-0862">Zinc</keyword>
<keyword evidence="4" id="KW-0456">Lyase</keyword>
<dbReference type="RefSeq" id="WP_087478893.1">
    <property type="nucleotide sequence ID" value="NZ_AP024883.1"/>
</dbReference>
<dbReference type="PANTHER" id="PTHR33337">
    <property type="entry name" value="GFA DOMAIN-CONTAINING PROTEIN"/>
    <property type="match status" value="1"/>
</dbReference>
<evidence type="ECO:0000256" key="2">
    <source>
        <dbReference type="ARBA" id="ARBA00022723"/>
    </source>
</evidence>
<dbReference type="SUPFAM" id="SSF51316">
    <property type="entry name" value="Mss4-like"/>
    <property type="match status" value="1"/>
</dbReference>
<dbReference type="EMBL" id="FXXI01000001">
    <property type="protein sequence ID" value="SMR98799.1"/>
    <property type="molecule type" value="Genomic_DNA"/>
</dbReference>
<dbReference type="Proteomes" id="UP001283366">
    <property type="component" value="Unassembled WGS sequence"/>
</dbReference>
<dbReference type="Proteomes" id="UP000196125">
    <property type="component" value="Unassembled WGS sequence"/>
</dbReference>
<evidence type="ECO:0000259" key="5">
    <source>
        <dbReference type="PROSITE" id="PS51891"/>
    </source>
</evidence>
<evidence type="ECO:0000256" key="3">
    <source>
        <dbReference type="ARBA" id="ARBA00022833"/>
    </source>
</evidence>
<dbReference type="PANTHER" id="PTHR33337:SF40">
    <property type="entry name" value="CENP-V_GFA DOMAIN-CONTAINING PROTEIN-RELATED"/>
    <property type="match status" value="1"/>
</dbReference>
<dbReference type="GO" id="GO:0046872">
    <property type="term" value="F:metal ion binding"/>
    <property type="evidence" value="ECO:0007669"/>
    <property type="project" value="UniProtKB-KW"/>
</dbReference>
<dbReference type="OrthoDB" id="9786619at2"/>
<reference evidence="7 8" key="1">
    <citation type="submission" date="2017-05" db="EMBL/GenBank/DDBJ databases">
        <authorList>
            <person name="Song R."/>
            <person name="Chenine A.L."/>
            <person name="Ruprecht R.M."/>
        </authorList>
    </citation>
    <scope>NUCLEOTIDE SEQUENCE [LARGE SCALE GENOMIC DNA]</scope>
    <source>
        <strain evidence="7 8">CECT 7927</strain>
    </source>
</reference>